<dbReference type="EMBL" id="JAYMYQ010000006">
    <property type="protein sequence ID" value="KAK7323436.1"/>
    <property type="molecule type" value="Genomic_DNA"/>
</dbReference>
<proteinExistence type="predicted"/>
<accession>A0AAN9MT24</accession>
<sequence>MENWLKEILERAWGSGVRSSFVLDQNLVPGLTKEGSEAVHMGRRRERGSHIEGPHFEIGGAVFTVWHPKRGVPMHGTTIDVARQFDLVSRLQYMPLAQLENKFQDGASSMCRDRYWLHPKTLCLIYKGTRLQKASNHKA</sequence>
<comment type="caution">
    <text evidence="3">The sequence shown here is derived from an EMBL/GenBank/DDBJ whole genome shotgun (WGS) entry which is preliminary data.</text>
</comment>
<protein>
    <submittedName>
        <fullName evidence="3">Uncharacterized protein</fullName>
    </submittedName>
</protein>
<dbReference type="Proteomes" id="UP001367508">
    <property type="component" value="Unassembled WGS sequence"/>
</dbReference>
<dbReference type="EMBL" id="JAYMYQ010000001">
    <property type="protein sequence ID" value="KAK7360090.1"/>
    <property type="molecule type" value="Genomic_DNA"/>
</dbReference>
<dbReference type="EMBL" id="JAYMYQ010000001">
    <property type="protein sequence ID" value="KAK7360091.1"/>
    <property type="molecule type" value="Genomic_DNA"/>
</dbReference>
<reference evidence="3 4" key="1">
    <citation type="submission" date="2024-01" db="EMBL/GenBank/DDBJ databases">
        <title>The genomes of 5 underutilized Papilionoideae crops provide insights into root nodulation and disease resistanc.</title>
        <authorList>
            <person name="Jiang F."/>
        </authorList>
    </citation>
    <scope>NUCLEOTIDE SEQUENCE [LARGE SCALE GENOMIC DNA]</scope>
    <source>
        <strain evidence="3">LVBAO_FW01</strain>
        <tissue evidence="3">Leaves</tissue>
    </source>
</reference>
<dbReference type="AlphaFoldDB" id="A0AAN9MT24"/>
<keyword evidence="4" id="KW-1185">Reference proteome</keyword>
<evidence type="ECO:0000313" key="4">
    <source>
        <dbReference type="Proteomes" id="UP001367508"/>
    </source>
</evidence>
<evidence type="ECO:0000313" key="2">
    <source>
        <dbReference type="EMBL" id="KAK7360090.1"/>
    </source>
</evidence>
<organism evidence="3 4">
    <name type="scientific">Canavalia gladiata</name>
    <name type="common">Sword bean</name>
    <name type="synonym">Dolichos gladiatus</name>
    <dbReference type="NCBI Taxonomy" id="3824"/>
    <lineage>
        <taxon>Eukaryota</taxon>
        <taxon>Viridiplantae</taxon>
        <taxon>Streptophyta</taxon>
        <taxon>Embryophyta</taxon>
        <taxon>Tracheophyta</taxon>
        <taxon>Spermatophyta</taxon>
        <taxon>Magnoliopsida</taxon>
        <taxon>eudicotyledons</taxon>
        <taxon>Gunneridae</taxon>
        <taxon>Pentapetalae</taxon>
        <taxon>rosids</taxon>
        <taxon>fabids</taxon>
        <taxon>Fabales</taxon>
        <taxon>Fabaceae</taxon>
        <taxon>Papilionoideae</taxon>
        <taxon>50 kb inversion clade</taxon>
        <taxon>NPAAA clade</taxon>
        <taxon>indigoferoid/millettioid clade</taxon>
        <taxon>Phaseoleae</taxon>
        <taxon>Canavalia</taxon>
    </lineage>
</organism>
<name>A0AAN9MT24_CANGL</name>
<gene>
    <name evidence="2" type="ORF">VNO77_02066</name>
    <name evidence="3" type="ORF">VNO77_02067</name>
    <name evidence="1" type="ORF">VNO77_26908</name>
</gene>
<evidence type="ECO:0000313" key="3">
    <source>
        <dbReference type="EMBL" id="KAK7360091.1"/>
    </source>
</evidence>
<evidence type="ECO:0000313" key="1">
    <source>
        <dbReference type="EMBL" id="KAK7323436.1"/>
    </source>
</evidence>